<dbReference type="InterPro" id="IPR036034">
    <property type="entry name" value="PDZ_sf"/>
</dbReference>
<organism evidence="11">
    <name type="scientific">hydrothermal vent metagenome</name>
    <dbReference type="NCBI Taxonomy" id="652676"/>
    <lineage>
        <taxon>unclassified sequences</taxon>
        <taxon>metagenomes</taxon>
        <taxon>ecological metagenomes</taxon>
    </lineage>
</organism>
<keyword evidence="5 9" id="KW-0812">Transmembrane</keyword>
<evidence type="ECO:0000256" key="2">
    <source>
        <dbReference type="ARBA" id="ARBA00022448"/>
    </source>
</evidence>
<evidence type="ECO:0000256" key="9">
    <source>
        <dbReference type="SAM" id="Phobius"/>
    </source>
</evidence>
<evidence type="ECO:0000256" key="4">
    <source>
        <dbReference type="ARBA" id="ARBA00022519"/>
    </source>
</evidence>
<keyword evidence="3" id="KW-1003">Cell membrane</keyword>
<keyword evidence="6" id="KW-0653">Protein transport</keyword>
<gene>
    <name evidence="11" type="ORF">MNBD_NITROSPINAE03-880</name>
</gene>
<feature type="transmembrane region" description="Helical" evidence="9">
    <location>
        <begin position="12"/>
        <end position="31"/>
    </location>
</feature>
<dbReference type="Pfam" id="PF11356">
    <property type="entry name" value="T2SSC"/>
    <property type="match status" value="1"/>
</dbReference>
<evidence type="ECO:0000256" key="5">
    <source>
        <dbReference type="ARBA" id="ARBA00022692"/>
    </source>
</evidence>
<dbReference type="GO" id="GO:0015031">
    <property type="term" value="P:protein transport"/>
    <property type="evidence" value="ECO:0007669"/>
    <property type="project" value="UniProtKB-KW"/>
</dbReference>
<keyword evidence="8 9" id="KW-0472">Membrane</keyword>
<evidence type="ECO:0000256" key="1">
    <source>
        <dbReference type="ARBA" id="ARBA00004533"/>
    </source>
</evidence>
<evidence type="ECO:0000256" key="8">
    <source>
        <dbReference type="ARBA" id="ARBA00023136"/>
    </source>
</evidence>
<dbReference type="NCBIfam" id="NF041515">
    <property type="entry name" value="GspC_delta"/>
    <property type="match status" value="1"/>
</dbReference>
<dbReference type="AlphaFoldDB" id="A0A3B1CE06"/>
<proteinExistence type="predicted"/>
<dbReference type="InterPro" id="IPR024961">
    <property type="entry name" value="T2SS_GspC_N"/>
</dbReference>
<keyword evidence="7 9" id="KW-1133">Transmembrane helix</keyword>
<protein>
    <recommendedName>
        <fullName evidence="10">Type II secretion system protein GspC N-terminal domain-containing protein</fullName>
    </recommendedName>
</protein>
<reference evidence="11" key="1">
    <citation type="submission" date="2018-06" db="EMBL/GenBank/DDBJ databases">
        <authorList>
            <person name="Zhirakovskaya E."/>
        </authorList>
    </citation>
    <scope>NUCLEOTIDE SEQUENCE</scope>
</reference>
<feature type="domain" description="Type II secretion system protein GspC N-terminal" evidence="10">
    <location>
        <begin position="71"/>
        <end position="171"/>
    </location>
</feature>
<evidence type="ECO:0000313" key="11">
    <source>
        <dbReference type="EMBL" id="VAX22963.1"/>
    </source>
</evidence>
<dbReference type="Gene3D" id="2.30.30.830">
    <property type="match status" value="1"/>
</dbReference>
<evidence type="ECO:0000259" key="10">
    <source>
        <dbReference type="Pfam" id="PF11356"/>
    </source>
</evidence>
<evidence type="ECO:0000256" key="7">
    <source>
        <dbReference type="ARBA" id="ARBA00022989"/>
    </source>
</evidence>
<dbReference type="SUPFAM" id="SSF50156">
    <property type="entry name" value="PDZ domain-like"/>
    <property type="match status" value="1"/>
</dbReference>
<sequence length="309" mass="34012">MIEKVRIPKRAWTLIHLTLIVWIAYILSGTINNQLARYIEQVYNNKSSAIITGKVARPFAKHPANYFSIVQRNIFNSSQVLKLPEDGLDAPGGLGSATAPIDGAPKTTLNLKLVGTVLVSNGEYRLAAIEVKGSKEQKLYRIRDSVSGATIVSVERNRIGLLNNGRLEILEIDYSKSSGAKSGAGRFGGGSGLGLKDIVESGENNYLVSRRYADSQLKNMSKLLTQVRAVPNMDKNGVTNGFKLFSIKKGSLFSKIGFKNHDVVQRINGVEINSAEKGLELFQALRNESSFEIDLLRKKQKTSLRFSIQ</sequence>
<keyword evidence="4" id="KW-0997">Cell inner membrane</keyword>
<dbReference type="GO" id="GO:0005886">
    <property type="term" value="C:plasma membrane"/>
    <property type="evidence" value="ECO:0007669"/>
    <property type="project" value="UniProtKB-SubCell"/>
</dbReference>
<name>A0A3B1CE06_9ZZZZ</name>
<comment type="subcellular location">
    <subcellularLocation>
        <location evidence="1">Cell inner membrane</location>
    </subcellularLocation>
</comment>
<dbReference type="EMBL" id="UOGB01000256">
    <property type="protein sequence ID" value="VAX22963.1"/>
    <property type="molecule type" value="Genomic_DNA"/>
</dbReference>
<accession>A0A3B1CE06</accession>
<evidence type="ECO:0000256" key="3">
    <source>
        <dbReference type="ARBA" id="ARBA00022475"/>
    </source>
</evidence>
<dbReference type="Gene3D" id="2.30.42.10">
    <property type="match status" value="1"/>
</dbReference>
<keyword evidence="2" id="KW-0813">Transport</keyword>
<evidence type="ECO:0000256" key="6">
    <source>
        <dbReference type="ARBA" id="ARBA00022927"/>
    </source>
</evidence>